<name>W6QB51_PENRF</name>
<reference evidence="1" key="1">
    <citation type="journal article" date="2014" name="Nat. Commun.">
        <title>Multiple recent horizontal transfers of a large genomic region in cheese making fungi.</title>
        <authorList>
            <person name="Cheeseman K."/>
            <person name="Ropars J."/>
            <person name="Renault P."/>
            <person name="Dupont J."/>
            <person name="Gouzy J."/>
            <person name="Branca A."/>
            <person name="Abraham A.L."/>
            <person name="Ceppi M."/>
            <person name="Conseiller E."/>
            <person name="Debuchy R."/>
            <person name="Malagnac F."/>
            <person name="Goarin A."/>
            <person name="Silar P."/>
            <person name="Lacoste S."/>
            <person name="Sallet E."/>
            <person name="Bensimon A."/>
            <person name="Giraud T."/>
            <person name="Brygoo Y."/>
        </authorList>
    </citation>
    <scope>NUCLEOTIDE SEQUENCE [LARGE SCALE GENOMIC DNA]</scope>
    <source>
        <strain evidence="1">FM164</strain>
    </source>
</reference>
<dbReference type="EMBL" id="HG792016">
    <property type="protein sequence ID" value="CDM33246.1"/>
    <property type="molecule type" value="Genomic_DNA"/>
</dbReference>
<dbReference type="AlphaFoldDB" id="W6QB51"/>
<organism evidence="1 2">
    <name type="scientific">Penicillium roqueforti (strain FM164)</name>
    <dbReference type="NCBI Taxonomy" id="1365484"/>
    <lineage>
        <taxon>Eukaryota</taxon>
        <taxon>Fungi</taxon>
        <taxon>Dikarya</taxon>
        <taxon>Ascomycota</taxon>
        <taxon>Pezizomycotina</taxon>
        <taxon>Eurotiomycetes</taxon>
        <taxon>Eurotiomycetidae</taxon>
        <taxon>Eurotiales</taxon>
        <taxon>Aspergillaceae</taxon>
        <taxon>Penicillium</taxon>
    </lineage>
</organism>
<proteinExistence type="predicted"/>
<accession>W6QB51</accession>
<dbReference type="Proteomes" id="UP000030686">
    <property type="component" value="Unassembled WGS sequence"/>
</dbReference>
<evidence type="ECO:0000313" key="2">
    <source>
        <dbReference type="Proteomes" id="UP000030686"/>
    </source>
</evidence>
<evidence type="ECO:0000313" key="1">
    <source>
        <dbReference type="EMBL" id="CDM33246.1"/>
    </source>
</evidence>
<sequence>MIRDRDARPEFLWQEIAYVVAWMLHDRQNLGRTRRSLSHKTTMRYP</sequence>
<gene>
    <name evidence="1" type="ORF">PROQFM164_S02g003398</name>
</gene>
<keyword evidence="2" id="KW-1185">Reference proteome</keyword>
<protein>
    <submittedName>
        <fullName evidence="1">Genomic scaffold, ProqFM164S02</fullName>
    </submittedName>
</protein>